<protein>
    <recommendedName>
        <fullName evidence="5">FRIGIDA-like protein</fullName>
    </recommendedName>
</protein>
<dbReference type="PANTHER" id="PTHR31791:SF37">
    <property type="entry name" value="A_TM021B04.7 PROTEIN"/>
    <property type="match status" value="1"/>
</dbReference>
<feature type="coiled-coil region" evidence="6">
    <location>
        <begin position="345"/>
        <end position="400"/>
    </location>
</feature>
<accession>A0ABU6XBS6</accession>
<feature type="coiled-coil region" evidence="6">
    <location>
        <begin position="426"/>
        <end position="460"/>
    </location>
</feature>
<dbReference type="EMBL" id="JASCZI010211542">
    <property type="protein sequence ID" value="MED6194118.1"/>
    <property type="molecule type" value="Genomic_DNA"/>
</dbReference>
<evidence type="ECO:0000256" key="1">
    <source>
        <dbReference type="ARBA" id="ARBA00008956"/>
    </source>
</evidence>
<comment type="caution">
    <text evidence="8">The sequence shown here is derived from an EMBL/GenBank/DDBJ whole genome shotgun (WGS) entry which is preliminary data.</text>
</comment>
<feature type="compositionally biased region" description="Basic and acidic residues" evidence="7">
    <location>
        <begin position="686"/>
        <end position="708"/>
    </location>
</feature>
<dbReference type="Pfam" id="PF07899">
    <property type="entry name" value="Frigida"/>
    <property type="match status" value="1"/>
</dbReference>
<name>A0ABU6XBS6_9FABA</name>
<evidence type="ECO:0000313" key="9">
    <source>
        <dbReference type="Proteomes" id="UP001341840"/>
    </source>
</evidence>
<dbReference type="InterPro" id="IPR012474">
    <property type="entry name" value="Frigida"/>
</dbReference>
<reference evidence="8 9" key="1">
    <citation type="journal article" date="2023" name="Plants (Basel)">
        <title>Bridging the Gap: Combining Genomics and Transcriptomics Approaches to Understand Stylosanthes scabra, an Orphan Legume from the Brazilian Caatinga.</title>
        <authorList>
            <person name="Ferreira-Neto J.R.C."/>
            <person name="da Silva M.D."/>
            <person name="Binneck E."/>
            <person name="de Melo N.F."/>
            <person name="da Silva R.H."/>
            <person name="de Melo A.L.T.M."/>
            <person name="Pandolfi V."/>
            <person name="Bustamante F.O."/>
            <person name="Brasileiro-Vidal A.C."/>
            <person name="Benko-Iseppon A.M."/>
        </authorList>
    </citation>
    <scope>NUCLEOTIDE SEQUENCE [LARGE SCALE GENOMIC DNA]</scope>
    <source>
        <tissue evidence="8">Leaves</tissue>
    </source>
</reference>
<dbReference type="PANTHER" id="PTHR31791">
    <property type="entry name" value="FRIGIDA-LIKE PROTEIN 3-RELATED"/>
    <property type="match status" value="1"/>
</dbReference>
<feature type="region of interest" description="Disordered" evidence="7">
    <location>
        <begin position="42"/>
        <end position="107"/>
    </location>
</feature>
<proteinExistence type="inferred from homology"/>
<evidence type="ECO:0000256" key="3">
    <source>
        <dbReference type="ARBA" id="ARBA00022782"/>
    </source>
</evidence>
<dbReference type="Proteomes" id="UP001341840">
    <property type="component" value="Unassembled WGS sequence"/>
</dbReference>
<feature type="region of interest" description="Disordered" evidence="7">
    <location>
        <begin position="686"/>
        <end position="714"/>
    </location>
</feature>
<evidence type="ECO:0000256" key="5">
    <source>
        <dbReference type="RuleBase" id="RU364012"/>
    </source>
</evidence>
<gene>
    <name evidence="8" type="ORF">PIB30_025501</name>
</gene>
<evidence type="ECO:0000256" key="7">
    <source>
        <dbReference type="SAM" id="MobiDB-lite"/>
    </source>
</evidence>
<keyword evidence="6" id="KW-0175">Coiled coil</keyword>
<feature type="compositionally biased region" description="Polar residues" evidence="7">
    <location>
        <begin position="60"/>
        <end position="73"/>
    </location>
</feature>
<dbReference type="Gene3D" id="1.20.5.170">
    <property type="match status" value="1"/>
</dbReference>
<evidence type="ECO:0000256" key="6">
    <source>
        <dbReference type="SAM" id="Coils"/>
    </source>
</evidence>
<comment type="similarity">
    <text evidence="1 5">Belongs to the Frigida family.</text>
</comment>
<feature type="coiled-coil region" evidence="6">
    <location>
        <begin position="126"/>
        <end position="160"/>
    </location>
</feature>
<keyword evidence="4 5" id="KW-0287">Flowering</keyword>
<keyword evidence="2 5" id="KW-0217">Developmental protein</keyword>
<evidence type="ECO:0000313" key="8">
    <source>
        <dbReference type="EMBL" id="MED6194118.1"/>
    </source>
</evidence>
<keyword evidence="3 5" id="KW-0221">Differentiation</keyword>
<evidence type="ECO:0000256" key="4">
    <source>
        <dbReference type="ARBA" id="ARBA00023089"/>
    </source>
</evidence>
<organism evidence="8 9">
    <name type="scientific">Stylosanthes scabra</name>
    <dbReference type="NCBI Taxonomy" id="79078"/>
    <lineage>
        <taxon>Eukaryota</taxon>
        <taxon>Viridiplantae</taxon>
        <taxon>Streptophyta</taxon>
        <taxon>Embryophyta</taxon>
        <taxon>Tracheophyta</taxon>
        <taxon>Spermatophyta</taxon>
        <taxon>Magnoliopsida</taxon>
        <taxon>eudicotyledons</taxon>
        <taxon>Gunneridae</taxon>
        <taxon>Pentapetalae</taxon>
        <taxon>rosids</taxon>
        <taxon>fabids</taxon>
        <taxon>Fabales</taxon>
        <taxon>Fabaceae</taxon>
        <taxon>Papilionoideae</taxon>
        <taxon>50 kb inversion clade</taxon>
        <taxon>dalbergioids sensu lato</taxon>
        <taxon>Dalbergieae</taxon>
        <taxon>Pterocarpus clade</taxon>
        <taxon>Stylosanthes</taxon>
    </lineage>
</organism>
<keyword evidence="9" id="KW-1185">Reference proteome</keyword>
<sequence>MGDEEDEVGGEDAEQLQLMLLNPSMRTCTNNTYDSKKRQLEQAKFDHLRPSVKKSKLSDSDASMNNQLDSGKSNVEDDDGCDVTHVSQGMDDPAKLTEESTNAEDGLEEKEPALVLYSIEECQMKRQIEEKRLHSLKRYIEELSDELQNKKKQVNSMQGQLNSYSFQLEAKKGEYVAILSRIKRCNGDFRRKEKQLKFMQKLIIDCKRHLRLKEKQCIREVEMTLKVISERNKVHKKRQREIEEGDDSIFITEAQFSLMENLTENCGKDLTTEQVASNQIKKRAYGAIKRCIEICNKEFEAKREQLKSIQKLISECERHLRLKEKQYTTEVEKAQEVISKRDKVHKKMQKEIEEYDDQIFEKEAQISLIEDVISNRDKVHKKMQKEIEEYDDQIFEKEAHISLIEDMIKECKNELMTEQTEFHQAMDNMIKDRERKEEELKALLDKISEQSKELMTKEEELGAIQKLIVGQAKALHFEKLHEIMTSKTNQDALVKEIELMKKQYERSIKEVDSKGKLFVAQMEELKLKEKYIDGREKELVLKEKRYEEQVEKLNSKEKQIEGRVKELESREREFEDQVEELESNKKHVEGKLKELLSKEMQFEGQVMELNSKEKQSEGLKEELKSKEIKLEVQEKDLETKWKQFEEQMNELKLKQKEVENKARDLESKKNQFEGLREEFELKKSQYEALKRSSPTEKKDKSIQEEKLQDNQSSPAIDGRTLELFVDESTNPGDDILVHFRSSSDPAKLTLDIIKDPIVSHYKNGVKVVTIDDSHVFLLEQLMRISPHIKPHVREEAMELALDLKANMIASAENSLVVLGFLMFLSIYGLASSFDEDEVLRLLKITALHKQSVEMFRILGFADKSSDIMTYLQSIWT</sequence>
<evidence type="ECO:0000256" key="2">
    <source>
        <dbReference type="ARBA" id="ARBA00022473"/>
    </source>
</evidence>